<proteinExistence type="predicted"/>
<dbReference type="GO" id="GO:0006044">
    <property type="term" value="P:N-acetylglucosamine metabolic process"/>
    <property type="evidence" value="ECO:0007669"/>
    <property type="project" value="TreeGrafter"/>
</dbReference>
<dbReference type="GO" id="GO:0003830">
    <property type="term" value="F:beta-1,4-mannosylglycoprotein 4-beta-N-acetylglucosaminyltransferase activity"/>
    <property type="evidence" value="ECO:0007669"/>
    <property type="project" value="InterPro"/>
</dbReference>
<feature type="region of interest" description="Disordered" evidence="1">
    <location>
        <begin position="31"/>
        <end position="60"/>
    </location>
</feature>
<evidence type="ECO:0008006" key="4">
    <source>
        <dbReference type="Google" id="ProtNLM"/>
    </source>
</evidence>
<gene>
    <name evidence="3" type="ORF">ACAT0790_LOCUS5011</name>
</gene>
<organism evidence="3">
    <name type="scientific">Alexandrium catenella</name>
    <name type="common">Red tide dinoflagellate</name>
    <name type="synonym">Gonyaulax catenella</name>
    <dbReference type="NCBI Taxonomy" id="2925"/>
    <lineage>
        <taxon>Eukaryota</taxon>
        <taxon>Sar</taxon>
        <taxon>Alveolata</taxon>
        <taxon>Dinophyceae</taxon>
        <taxon>Gonyaulacales</taxon>
        <taxon>Pyrocystaceae</taxon>
        <taxon>Alexandrium</taxon>
    </lineage>
</organism>
<reference evidence="3" key="1">
    <citation type="submission" date="2021-01" db="EMBL/GenBank/DDBJ databases">
        <authorList>
            <person name="Corre E."/>
            <person name="Pelletier E."/>
            <person name="Niang G."/>
            <person name="Scheremetjew M."/>
            <person name="Finn R."/>
            <person name="Kale V."/>
            <person name="Holt S."/>
            <person name="Cochrane G."/>
            <person name="Meng A."/>
            <person name="Brown T."/>
            <person name="Cohen L."/>
        </authorList>
    </citation>
    <scope>NUCLEOTIDE SEQUENCE</scope>
    <source>
        <strain evidence="3">OF101</strain>
    </source>
</reference>
<evidence type="ECO:0000256" key="1">
    <source>
        <dbReference type="SAM" id="MobiDB-lite"/>
    </source>
</evidence>
<dbReference type="InterPro" id="IPR006813">
    <property type="entry name" value="Glyco_trans_17"/>
</dbReference>
<accession>A0A7S1PQK0</accession>
<protein>
    <recommendedName>
        <fullName evidence="4">Beta-1,4-mannosyl-glycoprotein beta-1,4-N-acetylglucosaminyltransferase</fullName>
    </recommendedName>
</protein>
<dbReference type="PANTHER" id="PTHR12224:SF0">
    <property type="entry name" value="BETA-1,4-MANNOSYL-GLYCOPROTEIN 4-BETA-N-ACETYLGLUCOSAMINYLTRANSFERASE"/>
    <property type="match status" value="1"/>
</dbReference>
<name>A0A7S1PQK0_ALECA</name>
<feature type="chain" id="PRO_5030757769" description="Beta-1,4-mannosyl-glycoprotein beta-1,4-N-acetylglucosaminyltransferase" evidence="2">
    <location>
        <begin position="26"/>
        <end position="384"/>
    </location>
</feature>
<keyword evidence="2" id="KW-0732">Signal</keyword>
<evidence type="ECO:0000256" key="2">
    <source>
        <dbReference type="SAM" id="SignalP"/>
    </source>
</evidence>
<evidence type="ECO:0000313" key="3">
    <source>
        <dbReference type="EMBL" id="CAD9095884.1"/>
    </source>
</evidence>
<dbReference type="AlphaFoldDB" id="A0A7S1PQK0"/>
<dbReference type="Pfam" id="PF04724">
    <property type="entry name" value="Glyco_transf_17"/>
    <property type="match status" value="1"/>
</dbReference>
<feature type="compositionally biased region" description="Acidic residues" evidence="1">
    <location>
        <begin position="35"/>
        <end position="46"/>
    </location>
</feature>
<feature type="signal peptide" evidence="2">
    <location>
        <begin position="1"/>
        <end position="25"/>
    </location>
</feature>
<dbReference type="GO" id="GO:0016020">
    <property type="term" value="C:membrane"/>
    <property type="evidence" value="ECO:0007669"/>
    <property type="project" value="InterPro"/>
</dbReference>
<dbReference type="EMBL" id="HBGE01008320">
    <property type="protein sequence ID" value="CAD9095884.1"/>
    <property type="molecule type" value="Transcribed_RNA"/>
</dbReference>
<sequence length="384" mass="42875">MPMSVIASCWLTAILCFAALPSAQAVRLLRSGGSDEPDVGSPDDADADHPSGKKSSKKGGNKIRLSLLDNVSHGSCLPFNYTWEEVRCKDFGWKKATNPRRVFDAFAYNGEIDVLEARRRELANVVNGTAVAITSLNFKGQSRDPPAPPQGENVRHWLLPPAAFDPCWNQNGSMDRECACSMAKNSAADAVDKFEPDPEDWVIFGDPDEIPNREAVRLLSQCEIPVGPDHSREVLHFSMSHHYYFDLRCETNRSKWEYLNHKTPAAVRVETMRKYGLRVLQAARAPACVRVGTYSSCSVHLRHKSAFLPCAAWHLSSFGGLARLQNKSRDNADLGGHVHLEQFQDCTVGHSRRTLTDTPPDKYPAVPHSVEEDPHRFQVFFHAR</sequence>
<dbReference type="PANTHER" id="PTHR12224">
    <property type="entry name" value="BETA-1,4-MANNOSYL-GLYCOPROTEIN BETA-1,4-N-ACETYLGLUCOSAMINYL-TRANSFERASE"/>
    <property type="match status" value="1"/>
</dbReference>